<evidence type="ECO:0000313" key="1">
    <source>
        <dbReference type="EMBL" id="GAL75167.1"/>
    </source>
</evidence>
<comment type="caution">
    <text evidence="1">The sequence shown here is derived from an EMBL/GenBank/DDBJ whole genome shotgun (WGS) entry which is preliminary data.</text>
</comment>
<protein>
    <submittedName>
        <fullName evidence="1">Uncharacterized protein</fullName>
    </submittedName>
</protein>
<organism evidence="1 2">
    <name type="scientific">Nonlabens ulvanivorans</name>
    <name type="common">Persicivirga ulvanivorans</name>
    <dbReference type="NCBI Taxonomy" id="906888"/>
    <lineage>
        <taxon>Bacteria</taxon>
        <taxon>Pseudomonadati</taxon>
        <taxon>Bacteroidota</taxon>
        <taxon>Flavobacteriia</taxon>
        <taxon>Flavobacteriales</taxon>
        <taxon>Flavobacteriaceae</taxon>
        <taxon>Nonlabens</taxon>
    </lineage>
</organism>
<name>A0A090X300_NONUL</name>
<evidence type="ECO:0000313" key="2">
    <source>
        <dbReference type="Proteomes" id="UP000029647"/>
    </source>
</evidence>
<gene>
    <name evidence="1" type="ORF">JCM19275_328</name>
</gene>
<dbReference type="Proteomes" id="UP000029647">
    <property type="component" value="Unassembled WGS sequence"/>
</dbReference>
<dbReference type="EMBL" id="BBNT01000004">
    <property type="protein sequence ID" value="GAL75167.1"/>
    <property type="molecule type" value="Genomic_DNA"/>
</dbReference>
<reference evidence="1 2" key="1">
    <citation type="journal article" date="2014" name="Genome Announc.">
        <title>Draft Genome Sequences of Marine Flavobacterium Nonlabens Strains NR17, NR24, NR27, NR32, NR33, and Ara13.</title>
        <authorList>
            <person name="Nakanishi M."/>
            <person name="Meirelles P."/>
            <person name="Suzuki R."/>
            <person name="Takatani N."/>
            <person name="Mino S."/>
            <person name="Suda W."/>
            <person name="Oshima K."/>
            <person name="Hattori M."/>
            <person name="Ohkuma M."/>
            <person name="Hosokawa M."/>
            <person name="Miyashita K."/>
            <person name="Thompson F.L."/>
            <person name="Niwa A."/>
            <person name="Sawabe T."/>
            <person name="Sawabe T."/>
        </authorList>
    </citation>
    <scope>NUCLEOTIDE SEQUENCE [LARGE SCALE GENOMIC DNA]</scope>
    <source>
        <strain evidence="2">JCM19275</strain>
    </source>
</reference>
<proteinExistence type="predicted"/>
<dbReference type="AlphaFoldDB" id="A0A090X300"/>
<sequence>MAQGQKEELKWQPTLKQSIGDYTVLVPYFENGYQFNGSQIWFSKSIETSSLVNESSLVLENLQTEVLSNSELADLDKEFIVDGLQYSLRNALSRKRNYAQIRVSPIFKDGNQYRKVYLLLQFLQMENQYLLLNLLIMGTLYLHQVNGSALKWRIRVCIESPGLF</sequence>
<accession>A0A090X300</accession>